<organism evidence="2 3">
    <name type="scientific">Chitiniphilus purpureus</name>
    <dbReference type="NCBI Taxonomy" id="2981137"/>
    <lineage>
        <taxon>Bacteria</taxon>
        <taxon>Pseudomonadati</taxon>
        <taxon>Pseudomonadota</taxon>
        <taxon>Betaproteobacteria</taxon>
        <taxon>Neisseriales</taxon>
        <taxon>Chitinibacteraceae</taxon>
        <taxon>Chitiniphilus</taxon>
    </lineage>
</organism>
<proteinExistence type="predicted"/>
<dbReference type="GO" id="GO:0016757">
    <property type="term" value="F:glycosyltransferase activity"/>
    <property type="evidence" value="ECO:0007669"/>
    <property type="project" value="UniProtKB-KW"/>
</dbReference>
<protein>
    <submittedName>
        <fullName evidence="2">Glycosyltransferase</fullName>
        <ecNumber evidence="2">2.4.-.-</ecNumber>
    </submittedName>
</protein>
<evidence type="ECO:0000313" key="3">
    <source>
        <dbReference type="Proteomes" id="UP001061302"/>
    </source>
</evidence>
<feature type="domain" description="Glycosyltransferase 2-like" evidence="1">
    <location>
        <begin position="315"/>
        <end position="453"/>
    </location>
</feature>
<dbReference type="PANTHER" id="PTHR43685">
    <property type="entry name" value="GLYCOSYLTRANSFERASE"/>
    <property type="match status" value="1"/>
</dbReference>
<dbReference type="Pfam" id="PF00535">
    <property type="entry name" value="Glycos_transf_2"/>
    <property type="match status" value="3"/>
</dbReference>
<dbReference type="SUPFAM" id="SSF53448">
    <property type="entry name" value="Nucleotide-diphospho-sugar transferases"/>
    <property type="match status" value="4"/>
</dbReference>
<dbReference type="EMBL" id="CP106753">
    <property type="protein sequence ID" value="UXY13704.1"/>
    <property type="molecule type" value="Genomic_DNA"/>
</dbReference>
<dbReference type="InterPro" id="IPR050834">
    <property type="entry name" value="Glycosyltransf_2"/>
</dbReference>
<gene>
    <name evidence="2" type="ORF">N8I74_10260</name>
</gene>
<dbReference type="Gene3D" id="3.40.50.2000">
    <property type="entry name" value="Glycogen Phosphorylase B"/>
    <property type="match status" value="1"/>
</dbReference>
<keyword evidence="2" id="KW-0328">Glycosyltransferase</keyword>
<sequence length="1476" mass="165666">MTQTARPDVTVAVMSYNNARYIGQTIESVLAQTGVAFELIVFDDQSKDDTLSVLDSYRDRPGFRYEVNPQNLGMMGNYNRCVEAGQGRYVVVLGSDDLMYPGHLASLFAALELHPQAPLAYTQCNWIDEHGALVRRAVHPGHCPHSYFGRRDEVVDLLSLDNYITPSAVMLRRSVFDRVRLPGGTLHRPDLVAGDWELWIRIARTAPDFVFLNQASIGYRVHGGQISQSFYGSEKPLAEHTEILELNLADPPTRARMQAAADRIWGLYTQRMSAYAPPVQASYQARAQAIHEALFPRVAVVPPAPAEQAGAPLFSVIITTFNRPQLLLDALASVAAQTCRDFELLLVNDCGEPVEHLLSGFEFPITYVRHGRNSGLSAARNSALRLVRGRYVCYLDDDDLMLPNHLEVLAAAIQNGTPAVYYTDAWYVGETIEDGRRIERGRDVPYRHGAFSLERLQVSNYIPVNTWCHPSAAIAQLGGFDETLPALEDWEMLQRLTRHYPVVHLETPTVEVRVRETEQDRMSQRQRKNFPELFRKIYARHGEVASEQVAAARQQMLASLDAEMAAGAAQSAPLGHKEPYRDDVYAEWLAEQRLTHNEARHFDARMAAWPHQPVIVAVLLDLQGRTKQVIETLNNLGDQLYKPASILILSRVAPPPGANSERVVWLQIDEDWPVQLNQAVQQLPADWFFLLHAADRLEPTALLLLAEAINSRAELTCCYMDEDTLRADGRVADPVFKPDFNLDLLRSMPYMGRAFAIQRQALLDLGGWPEALGEAGHLELLFRVVEQQGLHTIGHLDHMLHHSAEPFGAWLAREDIARAAQIATQAHLARMGVDAAVLPGSAPGLQRVVYRHAGQPLVSVIVPTKDQLPMLRRCIETLLEQTRYPNYELLVVDNNSETPEAKAYLDGLVALSDPRIRVLRYPHPFNFSAINNEAARAACGDYLVLLNNDTAVVQGDWLDAMLNHAQRPEVGVVGAKLGFPNGTVQHAGVVMGLRGPADHPGLGLPWDAPGYLFRLQVDQNYPVVTAACLMIRKSVYEAVGGMDEQAFKVSYNDVDLCLKVREQGYLAVWTPYAALLHEGSVSQNTVDTAAVEAKRKRFEGEQDAMYRKWRPIIGRDPAYNRNLTLSGNGFEVERRSLLTHRPLTWEPVPRVLAHPGDSMGCGHYRVLQPFMAMQDALLIDGTVSFELLPPFELAKFGPQTVLLQRQNTESQVEFIRRMREATSAFLVYELDDYLPNLPLKSVHRDHLPKDVLKAMRKALSYVDRFVVSTHRLAEAYADLQLHPDIRVVENRLPPAWWGGLQNQRRAGRRPRVGWGGGMSHTGDLELIADVVKALCDEVEWVFFGMCPDKLKPYVHEFHPGVLIDQYPAKLASLNLDLALAPLEHNLFNECKSNLRLLEYGACGYPVIATDIVCYRSGLPVTLVKNRFRDWVEAIRAHLADLDATARQGDALREAVLRDWMLQGDNLLLWRRAWLPD</sequence>
<dbReference type="Proteomes" id="UP001061302">
    <property type="component" value="Chromosome"/>
</dbReference>
<dbReference type="CDD" id="cd04186">
    <property type="entry name" value="GT_2_like_c"/>
    <property type="match status" value="1"/>
</dbReference>
<accession>A0ABY6DH85</accession>
<keyword evidence="3" id="KW-1185">Reference proteome</keyword>
<dbReference type="PANTHER" id="PTHR43685:SF2">
    <property type="entry name" value="GLYCOSYLTRANSFERASE 2-LIKE DOMAIN-CONTAINING PROTEIN"/>
    <property type="match status" value="1"/>
</dbReference>
<feature type="domain" description="Glycosyltransferase 2-like" evidence="1">
    <location>
        <begin position="859"/>
        <end position="1039"/>
    </location>
</feature>
<dbReference type="SUPFAM" id="SSF53756">
    <property type="entry name" value="UDP-Glycosyltransferase/glycogen phosphorylase"/>
    <property type="match status" value="1"/>
</dbReference>
<evidence type="ECO:0000259" key="1">
    <source>
        <dbReference type="Pfam" id="PF00535"/>
    </source>
</evidence>
<dbReference type="Gene3D" id="3.90.550.10">
    <property type="entry name" value="Spore Coat Polysaccharide Biosynthesis Protein SpsA, Chain A"/>
    <property type="match status" value="4"/>
</dbReference>
<dbReference type="InterPro" id="IPR029044">
    <property type="entry name" value="Nucleotide-diphossugar_trans"/>
</dbReference>
<dbReference type="InterPro" id="IPR001173">
    <property type="entry name" value="Glyco_trans_2-like"/>
</dbReference>
<evidence type="ECO:0000313" key="2">
    <source>
        <dbReference type="EMBL" id="UXY13704.1"/>
    </source>
</evidence>
<name>A0ABY6DH85_9NEIS</name>
<feature type="domain" description="Glycosyltransferase 2-like" evidence="1">
    <location>
        <begin position="10"/>
        <end position="178"/>
    </location>
</feature>
<keyword evidence="2" id="KW-0808">Transferase</keyword>
<reference evidence="2" key="1">
    <citation type="submission" date="2022-10" db="EMBL/GenBank/DDBJ databases">
        <title>Chitiniphilus purpureus sp. nov., a novel chitin-degrading bacterium isolated from crawfish pond sediment.</title>
        <authorList>
            <person name="Li K."/>
        </authorList>
    </citation>
    <scope>NUCLEOTIDE SEQUENCE</scope>
    <source>
        <strain evidence="2">CD1</strain>
    </source>
</reference>
<dbReference type="RefSeq" id="WP_263122931.1">
    <property type="nucleotide sequence ID" value="NZ_CP106753.1"/>
</dbReference>
<dbReference type="EC" id="2.4.-.-" evidence="2"/>